<reference evidence="4" key="1">
    <citation type="submission" date="2017-02" db="EMBL/GenBank/DDBJ databases">
        <authorList>
            <person name="Dridi B."/>
        </authorList>
    </citation>
    <scope>NUCLEOTIDE SEQUENCE [LARGE SCALE GENOMIC DNA]</scope>
    <source>
        <strain evidence="4">EB411</strain>
    </source>
</reference>
<evidence type="ECO:0000256" key="1">
    <source>
        <dbReference type="SAM" id="Phobius"/>
    </source>
</evidence>
<proteinExistence type="predicted"/>
<feature type="transmembrane region" description="Helical" evidence="1">
    <location>
        <begin position="41"/>
        <end position="61"/>
    </location>
</feature>
<feature type="transmembrane region" description="Helical" evidence="1">
    <location>
        <begin position="196"/>
        <end position="218"/>
    </location>
</feature>
<accession>A0A1R4IVP9</accession>
<dbReference type="Pfam" id="PF02517">
    <property type="entry name" value="Rce1-like"/>
    <property type="match status" value="1"/>
</dbReference>
<dbReference type="InterPro" id="IPR003675">
    <property type="entry name" value="Rce1/LyrA-like_dom"/>
</dbReference>
<dbReference type="AlphaFoldDB" id="A0A1R4IVP9"/>
<feature type="transmembrane region" description="Helical" evidence="1">
    <location>
        <begin position="81"/>
        <end position="105"/>
    </location>
</feature>
<keyword evidence="1" id="KW-0472">Membrane</keyword>
<keyword evidence="4" id="KW-1185">Reference proteome</keyword>
<dbReference type="RefSeq" id="WP_087136363.1">
    <property type="nucleotide sequence ID" value="NZ_FUKR01000022.1"/>
</dbReference>
<evidence type="ECO:0000313" key="4">
    <source>
        <dbReference type="Proteomes" id="UP000196778"/>
    </source>
</evidence>
<evidence type="ECO:0000313" key="3">
    <source>
        <dbReference type="EMBL" id="SJN23912.1"/>
    </source>
</evidence>
<feature type="domain" description="CAAX prenyl protease 2/Lysostaphin resistance protein A-like" evidence="2">
    <location>
        <begin position="122"/>
        <end position="208"/>
    </location>
</feature>
<keyword evidence="1" id="KW-1133">Transmembrane helix</keyword>
<dbReference type="GO" id="GO:0004175">
    <property type="term" value="F:endopeptidase activity"/>
    <property type="evidence" value="ECO:0007669"/>
    <property type="project" value="UniProtKB-ARBA"/>
</dbReference>
<keyword evidence="1" id="KW-0812">Transmembrane</keyword>
<feature type="transmembrane region" description="Helical" evidence="1">
    <location>
        <begin position="157"/>
        <end position="189"/>
    </location>
</feature>
<gene>
    <name evidence="3" type="ORF">FM119_03890</name>
</gene>
<feature type="transmembrane region" description="Helical" evidence="1">
    <location>
        <begin position="16"/>
        <end position="34"/>
    </location>
</feature>
<organism evidence="3 4">
    <name type="scientific">Mycetocola reblochoni REB411</name>
    <dbReference type="NCBI Taxonomy" id="1255698"/>
    <lineage>
        <taxon>Bacteria</taxon>
        <taxon>Bacillati</taxon>
        <taxon>Actinomycetota</taxon>
        <taxon>Actinomycetes</taxon>
        <taxon>Micrococcales</taxon>
        <taxon>Microbacteriaceae</taxon>
        <taxon>Mycetocola</taxon>
    </lineage>
</organism>
<name>A0A1R4IVP9_9MICO</name>
<dbReference type="EMBL" id="FUKR01000022">
    <property type="protein sequence ID" value="SJN23912.1"/>
    <property type="molecule type" value="Genomic_DNA"/>
</dbReference>
<evidence type="ECO:0000259" key="2">
    <source>
        <dbReference type="Pfam" id="PF02517"/>
    </source>
</evidence>
<dbReference type="Proteomes" id="UP000196778">
    <property type="component" value="Unassembled WGS sequence"/>
</dbReference>
<sequence>MTRRAGEPAAAGASRHLAAVALTLAGTALLWLTFGSTHSSAVFVALALALAAFWFLASAFLTRGRPPASLHGSRPSAPVAFGRAALVAVGTAGLFVVGVLVLLLLPWTAEEVGEAVAAAESTPLVVTVAVALVTGLGEEAFFRGALPRLGTWPRADLWATVAYTLSTLATGNLALILAAPVLGVACVLARRVTGRLWAAMLVHAVWSLVMVGGVPLLLV</sequence>
<protein>
    <submittedName>
        <fullName evidence="3">PROBABLE INTEGRAL MEMBRANE PROTEIN</fullName>
    </submittedName>
</protein>
<dbReference type="GO" id="GO:0080120">
    <property type="term" value="P:CAAX-box protein maturation"/>
    <property type="evidence" value="ECO:0007669"/>
    <property type="project" value="UniProtKB-ARBA"/>
</dbReference>